<dbReference type="Gramene" id="PVH33299">
    <property type="protein sequence ID" value="PVH33299"/>
    <property type="gene ID" value="PAHAL_9G621100"/>
</dbReference>
<dbReference type="Proteomes" id="UP000243499">
    <property type="component" value="Chromosome 9"/>
</dbReference>
<organism evidence="1">
    <name type="scientific">Panicum hallii</name>
    <dbReference type="NCBI Taxonomy" id="206008"/>
    <lineage>
        <taxon>Eukaryota</taxon>
        <taxon>Viridiplantae</taxon>
        <taxon>Streptophyta</taxon>
        <taxon>Embryophyta</taxon>
        <taxon>Tracheophyta</taxon>
        <taxon>Spermatophyta</taxon>
        <taxon>Magnoliopsida</taxon>
        <taxon>Liliopsida</taxon>
        <taxon>Poales</taxon>
        <taxon>Poaceae</taxon>
        <taxon>PACMAD clade</taxon>
        <taxon>Panicoideae</taxon>
        <taxon>Panicodae</taxon>
        <taxon>Paniceae</taxon>
        <taxon>Panicinae</taxon>
        <taxon>Panicum</taxon>
        <taxon>Panicum sect. Panicum</taxon>
    </lineage>
</organism>
<sequence>MIRVQMQQMSRLASGTNDAGLASSFSSIVCGGADTVILAPTTYHGHQLGKRQKRSGWGAWNELRPLQRLSPSCLESSRAGAVTRPAFF</sequence>
<reference evidence="1" key="1">
    <citation type="submission" date="2018-04" db="EMBL/GenBank/DDBJ databases">
        <title>WGS assembly of Panicum hallii.</title>
        <authorList>
            <person name="Lovell J."/>
            <person name="Jenkins J."/>
            <person name="Lowry D."/>
            <person name="Mamidi S."/>
            <person name="Sreedasyam A."/>
            <person name="Weng X."/>
            <person name="Barry K."/>
            <person name="Bonette J."/>
            <person name="Campitelli B."/>
            <person name="Daum C."/>
            <person name="Gordon S."/>
            <person name="Gould B."/>
            <person name="Lipzen A."/>
            <person name="Macqueen A."/>
            <person name="Palacio-Mejia J."/>
            <person name="Plott C."/>
            <person name="Shakirov E."/>
            <person name="Shu S."/>
            <person name="Yoshinaga Y."/>
            <person name="Zane M."/>
            <person name="Rokhsar D."/>
            <person name="Grimwood J."/>
            <person name="Schmutz J."/>
            <person name="Juenger T."/>
        </authorList>
    </citation>
    <scope>NUCLEOTIDE SEQUENCE [LARGE SCALE GENOMIC DNA]</scope>
    <source>
        <strain evidence="1">FIL2</strain>
    </source>
</reference>
<gene>
    <name evidence="1" type="ORF">PAHAL_9G621100</name>
</gene>
<protein>
    <submittedName>
        <fullName evidence="1">Uncharacterized protein</fullName>
    </submittedName>
</protein>
<evidence type="ECO:0000313" key="1">
    <source>
        <dbReference type="EMBL" id="PVH33299.1"/>
    </source>
</evidence>
<accession>A0A2T8I6J6</accession>
<dbReference type="EMBL" id="CM008054">
    <property type="protein sequence ID" value="PVH33299.1"/>
    <property type="molecule type" value="Genomic_DNA"/>
</dbReference>
<dbReference type="AlphaFoldDB" id="A0A2T8I6J6"/>
<proteinExistence type="predicted"/>
<name>A0A2T8I6J6_9POAL</name>